<comment type="caution">
    <text evidence="6">The sequence shown here is derived from an EMBL/GenBank/DDBJ whole genome shotgun (WGS) entry which is preliminary data.</text>
</comment>
<dbReference type="SMART" id="SM01154">
    <property type="entry name" value="DUF1704"/>
    <property type="match status" value="1"/>
</dbReference>
<dbReference type="AlphaFoldDB" id="A0A6A4RSH2"/>
<feature type="compositionally biased region" description="Polar residues" evidence="5">
    <location>
        <begin position="230"/>
        <end position="254"/>
    </location>
</feature>
<dbReference type="GO" id="GO:0006508">
    <property type="term" value="P:proteolysis"/>
    <property type="evidence" value="ECO:0007669"/>
    <property type="project" value="UniProtKB-KW"/>
</dbReference>
<feature type="compositionally biased region" description="Basic and acidic residues" evidence="5">
    <location>
        <begin position="273"/>
        <end position="283"/>
    </location>
</feature>
<evidence type="ECO:0000256" key="2">
    <source>
        <dbReference type="ARBA" id="ARBA00022670"/>
    </source>
</evidence>
<dbReference type="InterPro" id="IPR012548">
    <property type="entry name" value="MATCAP"/>
</dbReference>
<evidence type="ECO:0000313" key="6">
    <source>
        <dbReference type="EMBL" id="KAF0022310.1"/>
    </source>
</evidence>
<feature type="region of interest" description="Disordered" evidence="5">
    <location>
        <begin position="308"/>
        <end position="426"/>
    </location>
</feature>
<proteinExistence type="predicted"/>
<accession>A0A6A4RSH2</accession>
<reference evidence="6 7" key="1">
    <citation type="submission" date="2019-06" db="EMBL/GenBank/DDBJ databases">
        <title>Draft genomes of female and male turbot (Scophthalmus maximus).</title>
        <authorList>
            <person name="Xu H."/>
            <person name="Xu X.-W."/>
            <person name="Shao C."/>
            <person name="Chen S."/>
        </authorList>
    </citation>
    <scope>NUCLEOTIDE SEQUENCE [LARGE SCALE GENOMIC DNA]</scope>
    <source>
        <strain evidence="6">Ysfricsl-2016a</strain>
        <tissue evidence="6">Blood</tissue>
    </source>
</reference>
<name>A0A6A4RSH2_SCOMX</name>
<dbReference type="PANTHER" id="PTHR31817">
    <property type="match status" value="1"/>
</dbReference>
<evidence type="ECO:0000313" key="7">
    <source>
        <dbReference type="Proteomes" id="UP000438429"/>
    </source>
</evidence>
<evidence type="ECO:0000256" key="3">
    <source>
        <dbReference type="ARBA" id="ARBA00022801"/>
    </source>
</evidence>
<protein>
    <recommendedName>
        <fullName evidence="8">KIAA0895 like</fullName>
    </recommendedName>
</protein>
<feature type="compositionally biased region" description="Basic and acidic residues" evidence="5">
    <location>
        <begin position="385"/>
        <end position="395"/>
    </location>
</feature>
<keyword evidence="3" id="KW-0378">Hydrolase</keyword>
<dbReference type="Proteomes" id="UP000438429">
    <property type="component" value="Unassembled WGS sequence"/>
</dbReference>
<evidence type="ECO:0008006" key="8">
    <source>
        <dbReference type="Google" id="ProtNLM"/>
    </source>
</evidence>
<dbReference type="Pfam" id="PF08014">
    <property type="entry name" value="MATCAP"/>
    <property type="match status" value="1"/>
</dbReference>
<gene>
    <name evidence="6" type="ORF">F2P81_025416</name>
</gene>
<sequence>MIDGSCVMTQGGASLNAETAHVLRHIFQLDRRFLAGVGSLGPRCGVNRYPETVVPPRSDAPPPLGVRGAAASSWMKSRGTRRCRRLSDFQTLRLPDPQTLRPPDPQTSRPSDLQTLRPPGPQTLRLSDSRTSRTLNPQTSDPQTSRPSELQTLRLSDSQTSRLSDSQTLRPPDLQTLRPTDPRPSDLQTSRPSDPQTSRPSDLQTFRLSDLQTLRLSDPQTSRLSDHQTSRPPDSQTLTPSDPQTSRPSDSQTIRPPDLQTFRLSDPQTLRPFRSEESGPERARGAAAVVMVLDSGDVFMDQVEGECVGSSRDLSEPDVRSAGGSASKTGLPAKRSTAPRIEKISHNGLPVQTDSSPVDRRGGATPRPPLRRPLSLEMTPQHLRGSREQMADKRIMQPPWRSGPAAPSPPARSLTSPSLGTGGWMRRSESTCSVNYSLGPRAAKGQLRPATSLPHIARGTGGTMLPTAPRPCLLVALRPLNLEQEKQTFFQSDFEYEPHFEYVQPEPRGVLDKYRDGSGLFLQQAVGIMECVLRKFGSYETFEEVTGGQVLPKSQVWAAVRKYLQKERCVGEFSFHYEDEDDDVFAGRGTHYLRGVNNNLQPWATADGRKQFGLKPANPTEEGLASLHSVLLRKQPYLWRAALLYYTVHHAAAMSFSQLFSHIARFVHDPDVRWEYCLRAKRGQTDTSQPGCFSKDQVYLDGILRILRHRRSIDFRMLTSLGKVSYEDVERLRHLASLPRTRIPHFMRDPERYLQHLDHIVAVNELDDSALQHLLP</sequence>
<dbReference type="EMBL" id="VEVO01000033">
    <property type="protein sequence ID" value="KAF0022310.1"/>
    <property type="molecule type" value="Genomic_DNA"/>
</dbReference>
<evidence type="ECO:0000256" key="1">
    <source>
        <dbReference type="ARBA" id="ARBA00001947"/>
    </source>
</evidence>
<feature type="region of interest" description="Disordered" evidence="5">
    <location>
        <begin position="52"/>
        <end position="283"/>
    </location>
</feature>
<keyword evidence="4" id="KW-0482">Metalloprotease</keyword>
<keyword evidence="2" id="KW-0645">Protease</keyword>
<dbReference type="GO" id="GO:0008237">
    <property type="term" value="F:metallopeptidase activity"/>
    <property type="evidence" value="ECO:0007669"/>
    <property type="project" value="UniProtKB-KW"/>
</dbReference>
<feature type="compositionally biased region" description="Polar residues" evidence="5">
    <location>
        <begin position="132"/>
        <end position="169"/>
    </location>
</feature>
<evidence type="ECO:0000256" key="4">
    <source>
        <dbReference type="ARBA" id="ARBA00023049"/>
    </source>
</evidence>
<evidence type="ECO:0000256" key="5">
    <source>
        <dbReference type="SAM" id="MobiDB-lite"/>
    </source>
</evidence>
<organism evidence="6 7">
    <name type="scientific">Scophthalmus maximus</name>
    <name type="common">Turbot</name>
    <name type="synonym">Psetta maxima</name>
    <dbReference type="NCBI Taxonomy" id="52904"/>
    <lineage>
        <taxon>Eukaryota</taxon>
        <taxon>Metazoa</taxon>
        <taxon>Chordata</taxon>
        <taxon>Craniata</taxon>
        <taxon>Vertebrata</taxon>
        <taxon>Euteleostomi</taxon>
        <taxon>Actinopterygii</taxon>
        <taxon>Neopterygii</taxon>
        <taxon>Teleostei</taxon>
        <taxon>Neoteleostei</taxon>
        <taxon>Acanthomorphata</taxon>
        <taxon>Carangaria</taxon>
        <taxon>Pleuronectiformes</taxon>
        <taxon>Pleuronectoidei</taxon>
        <taxon>Scophthalmidae</taxon>
        <taxon>Scophthalmus</taxon>
    </lineage>
</organism>
<dbReference type="PANTHER" id="PTHR31817:SF1">
    <property type="entry name" value="MICROTUBULE-ASSOCIATED TYROSINE CARBOXYPEPTIDASE 1"/>
    <property type="match status" value="1"/>
</dbReference>
<feature type="compositionally biased region" description="Polar residues" evidence="5">
    <location>
        <begin position="186"/>
        <end position="223"/>
    </location>
</feature>
<feature type="compositionally biased region" description="Low complexity" evidence="5">
    <location>
        <begin position="398"/>
        <end position="418"/>
    </location>
</feature>
<comment type="cofactor">
    <cofactor evidence="1">
        <name>Zn(2+)</name>
        <dbReference type="ChEBI" id="CHEBI:29105"/>
    </cofactor>
</comment>